<dbReference type="NCBIfam" id="TIGR04183">
    <property type="entry name" value="Por_Secre_tail"/>
    <property type="match status" value="1"/>
</dbReference>
<dbReference type="InterPro" id="IPR026444">
    <property type="entry name" value="Secre_tail"/>
</dbReference>
<dbReference type="SUPFAM" id="SSF51126">
    <property type="entry name" value="Pectin lyase-like"/>
    <property type="match status" value="1"/>
</dbReference>
<keyword evidence="1" id="KW-0479">Metal-binding</keyword>
<feature type="chain" id="PRO_5022886191" evidence="4">
    <location>
        <begin position="21"/>
        <end position="564"/>
    </location>
</feature>
<dbReference type="OrthoDB" id="9803616at2"/>
<protein>
    <submittedName>
        <fullName evidence="6">T9SS type A sorting domain-containing protein</fullName>
    </submittedName>
</protein>
<dbReference type="EMBL" id="VKKY01000003">
    <property type="protein sequence ID" value="KAA3437034.1"/>
    <property type="molecule type" value="Genomic_DNA"/>
</dbReference>
<keyword evidence="2" id="KW-0325">Glycoprotein</keyword>
<feature type="region of interest" description="Disordered" evidence="3">
    <location>
        <begin position="412"/>
        <end position="482"/>
    </location>
</feature>
<dbReference type="Gene3D" id="2.60.40.4070">
    <property type="match status" value="1"/>
</dbReference>
<evidence type="ECO:0000256" key="3">
    <source>
        <dbReference type="SAM" id="MobiDB-lite"/>
    </source>
</evidence>
<dbReference type="InterPro" id="IPR012334">
    <property type="entry name" value="Pectin_lyas_fold"/>
</dbReference>
<dbReference type="PANTHER" id="PTHR42970:SF1">
    <property type="entry name" value="PECTATE LYASE C-RELATED"/>
    <property type="match status" value="1"/>
</dbReference>
<sequence>MVKKLLTLALLGCLGSHLQAQQLAFPGAEGFGRYATGGRGGAVLEVTNLNDSGPGSLRSAINASGARTVVFRVSGTIALASNLTIRNPNLTIAGQTAPGDGIAIKNYPVSVDADNVIVRYLRFRMGDEAQQEGDAFGGRFHKNIIVDHCSMSWSTDECLSFYANENFTLQWCIISESLRNSAHAKGAHGYGGIWGGKNASFHHNLMAHHDSRNPRLGEEAGKAFALTDLVDVRNNVYYNWASNSMYGGEAMNVNVVNNYYKPGPATAKKERIFSIDKNKNEGTEVYDIWGKFYIDGNFVEGSTRATNDNWTYGVFNQFHSSYGTISDADKAAMKRSAPHPIQNNVTTHSAEEAYELVMNKAGASLKRDAVDTRIINTVSNKTFTASGSNGSTNGIIDSQNDVGGWPTLASLSAPEDTDKDGMPNAWEIQKGLNPNNAEDRNGDGNNDGYTNLEEYLNSLVSTGNLTSSPEGKKTGSTQLHPNPFSASTKVAFTAKQKGQALVKVTNAAGETVATLLNASVGSGAHSLIWSGTDQSGSKLPSGMYFVSVQVGNEKETKRVALLRD</sequence>
<gene>
    <name evidence="6" type="ORF">FOA19_21925</name>
</gene>
<evidence type="ECO:0000256" key="4">
    <source>
        <dbReference type="SAM" id="SignalP"/>
    </source>
</evidence>
<dbReference type="Gene3D" id="2.160.20.10">
    <property type="entry name" value="Single-stranded right-handed beta-helix, Pectin lyase-like"/>
    <property type="match status" value="1"/>
</dbReference>
<keyword evidence="7" id="KW-1185">Reference proteome</keyword>
<proteinExistence type="predicted"/>
<dbReference type="InterPro" id="IPR025965">
    <property type="entry name" value="FlgD/Vpr_Ig-like"/>
</dbReference>
<name>A0A5B6TDD8_9BACT</name>
<dbReference type="InterPro" id="IPR011050">
    <property type="entry name" value="Pectin_lyase_fold/virulence"/>
</dbReference>
<dbReference type="Pfam" id="PF13860">
    <property type="entry name" value="FlgD_ig"/>
    <property type="match status" value="1"/>
</dbReference>
<evidence type="ECO:0000256" key="1">
    <source>
        <dbReference type="ARBA" id="ARBA00022723"/>
    </source>
</evidence>
<organism evidence="6 7">
    <name type="scientific">Rufibacter hautae</name>
    <dbReference type="NCBI Taxonomy" id="2595005"/>
    <lineage>
        <taxon>Bacteria</taxon>
        <taxon>Pseudomonadati</taxon>
        <taxon>Bacteroidota</taxon>
        <taxon>Cytophagia</taxon>
        <taxon>Cytophagales</taxon>
        <taxon>Hymenobacteraceae</taxon>
        <taxon>Rufibacter</taxon>
    </lineage>
</organism>
<feature type="domain" description="FlgD/Vpr Ig-like" evidence="5">
    <location>
        <begin position="487"/>
        <end position="551"/>
    </location>
</feature>
<feature type="signal peptide" evidence="4">
    <location>
        <begin position="1"/>
        <end position="20"/>
    </location>
</feature>
<evidence type="ECO:0000313" key="6">
    <source>
        <dbReference type="EMBL" id="KAA3437034.1"/>
    </source>
</evidence>
<dbReference type="PANTHER" id="PTHR42970">
    <property type="entry name" value="PECTATE LYASE C-RELATED"/>
    <property type="match status" value="1"/>
</dbReference>
<dbReference type="RefSeq" id="WP_149092975.1">
    <property type="nucleotide sequence ID" value="NZ_VKKY01000003.1"/>
</dbReference>
<dbReference type="InterPro" id="IPR052063">
    <property type="entry name" value="Polysaccharide_Lyase_1"/>
</dbReference>
<evidence type="ECO:0000259" key="5">
    <source>
        <dbReference type="Pfam" id="PF13860"/>
    </source>
</evidence>
<reference evidence="6 7" key="1">
    <citation type="submission" date="2019-07" db="EMBL/GenBank/DDBJ databases">
        <title>Rufibacter sp. nov., isolated from lake sediment.</title>
        <authorList>
            <person name="Qu J.-H."/>
        </authorList>
    </citation>
    <scope>NUCLEOTIDE SEQUENCE [LARGE SCALE GENOMIC DNA]</scope>
    <source>
        <strain evidence="6 7">NBS58-1</strain>
    </source>
</reference>
<feature type="compositionally biased region" description="Polar residues" evidence="3">
    <location>
        <begin position="458"/>
        <end position="482"/>
    </location>
</feature>
<comment type="caution">
    <text evidence="6">The sequence shown here is derived from an EMBL/GenBank/DDBJ whole genome shotgun (WGS) entry which is preliminary data.</text>
</comment>
<accession>A0A5B6TDD8</accession>
<dbReference type="AlphaFoldDB" id="A0A5B6TDD8"/>
<dbReference type="GO" id="GO:0046872">
    <property type="term" value="F:metal ion binding"/>
    <property type="evidence" value="ECO:0007669"/>
    <property type="project" value="UniProtKB-KW"/>
</dbReference>
<evidence type="ECO:0000313" key="7">
    <source>
        <dbReference type="Proteomes" id="UP000324133"/>
    </source>
</evidence>
<evidence type="ECO:0000256" key="2">
    <source>
        <dbReference type="ARBA" id="ARBA00023180"/>
    </source>
</evidence>
<dbReference type="Proteomes" id="UP000324133">
    <property type="component" value="Unassembled WGS sequence"/>
</dbReference>
<keyword evidence="4" id="KW-0732">Signal</keyword>